<protein>
    <submittedName>
        <fullName evidence="1">Uncharacterized protein</fullName>
    </submittedName>
</protein>
<sequence>MENRREVFLFFQPRKITGKPTFSSDPSSPSFRLRGLLQIDFSFTKRNVYTKASTWFTKQRSQKTCYSGVEGKSKFPVSKEPIDTQQQLDATYTKWMAVSLDPAQNTTQQRLLDLGLLHHDNFQDNTPSNKPIHSKIPFFTKHLQHPGRIYLRVGCSSHSVLRPLLLYNTRSNTGGNDYAILKIQLPLTLSLSITY</sequence>
<evidence type="ECO:0000313" key="2">
    <source>
        <dbReference type="Proteomes" id="UP000824120"/>
    </source>
</evidence>
<dbReference type="AlphaFoldDB" id="A0A9J5XMF9"/>
<dbReference type="OrthoDB" id="10346281at2759"/>
<dbReference type="EMBL" id="JACXVP010000009">
    <property type="protein sequence ID" value="KAG5588240.1"/>
    <property type="molecule type" value="Genomic_DNA"/>
</dbReference>
<evidence type="ECO:0000313" key="1">
    <source>
        <dbReference type="EMBL" id="KAG5588240.1"/>
    </source>
</evidence>
<keyword evidence="2" id="KW-1185">Reference proteome</keyword>
<organism evidence="1 2">
    <name type="scientific">Solanum commersonii</name>
    <name type="common">Commerson's wild potato</name>
    <name type="synonym">Commerson's nightshade</name>
    <dbReference type="NCBI Taxonomy" id="4109"/>
    <lineage>
        <taxon>Eukaryota</taxon>
        <taxon>Viridiplantae</taxon>
        <taxon>Streptophyta</taxon>
        <taxon>Embryophyta</taxon>
        <taxon>Tracheophyta</taxon>
        <taxon>Spermatophyta</taxon>
        <taxon>Magnoliopsida</taxon>
        <taxon>eudicotyledons</taxon>
        <taxon>Gunneridae</taxon>
        <taxon>Pentapetalae</taxon>
        <taxon>asterids</taxon>
        <taxon>lamiids</taxon>
        <taxon>Solanales</taxon>
        <taxon>Solanaceae</taxon>
        <taxon>Solanoideae</taxon>
        <taxon>Solaneae</taxon>
        <taxon>Solanum</taxon>
    </lineage>
</organism>
<name>A0A9J5XMF9_SOLCO</name>
<reference evidence="1 2" key="1">
    <citation type="submission" date="2020-09" db="EMBL/GenBank/DDBJ databases">
        <title>De no assembly of potato wild relative species, Solanum commersonii.</title>
        <authorList>
            <person name="Cho K."/>
        </authorList>
    </citation>
    <scope>NUCLEOTIDE SEQUENCE [LARGE SCALE GENOMIC DNA]</scope>
    <source>
        <strain evidence="1">LZ3.2</strain>
        <tissue evidence="1">Leaf</tissue>
    </source>
</reference>
<proteinExistence type="predicted"/>
<gene>
    <name evidence="1" type="ORF">H5410_048674</name>
</gene>
<accession>A0A9J5XMF9</accession>
<comment type="caution">
    <text evidence="1">The sequence shown here is derived from an EMBL/GenBank/DDBJ whole genome shotgun (WGS) entry which is preliminary data.</text>
</comment>
<dbReference type="Proteomes" id="UP000824120">
    <property type="component" value="Chromosome 9"/>
</dbReference>